<dbReference type="EMBL" id="NPEF01000010">
    <property type="protein sequence ID" value="PJZ94593.1"/>
    <property type="molecule type" value="Genomic_DNA"/>
</dbReference>
<proteinExistence type="predicted"/>
<dbReference type="AlphaFoldDB" id="A0A2N0BDH3"/>
<name>A0A2N0BDH3_9LEPT</name>
<protein>
    <submittedName>
        <fullName evidence="1">Uncharacterized protein</fullName>
    </submittedName>
</protein>
<accession>A0A2N0BDH3</accession>
<gene>
    <name evidence="1" type="ORF">CH379_01885</name>
</gene>
<evidence type="ECO:0000313" key="1">
    <source>
        <dbReference type="EMBL" id="PJZ94593.1"/>
    </source>
</evidence>
<organism evidence="1">
    <name type="scientific">Leptospira ellisii</name>
    <dbReference type="NCBI Taxonomy" id="2023197"/>
    <lineage>
        <taxon>Bacteria</taxon>
        <taxon>Pseudomonadati</taxon>
        <taxon>Spirochaetota</taxon>
        <taxon>Spirochaetia</taxon>
        <taxon>Leptospirales</taxon>
        <taxon>Leptospiraceae</taxon>
        <taxon>Leptospira</taxon>
    </lineage>
</organism>
<accession>A0A2N0BN26</accession>
<sequence>MFVFNDSQFPFSIHDEEPFLFRYTPNSEKKRDIRKKKEVHYGKIRFFRFPADLFPPNFRRNNEQEIIFERLKDIL</sequence>
<reference evidence="1" key="1">
    <citation type="submission" date="2017-07" db="EMBL/GenBank/DDBJ databases">
        <title>Leptospira spp. isolated from tropical soils.</title>
        <authorList>
            <person name="Thibeaux R."/>
            <person name="Iraola G."/>
            <person name="Ferres I."/>
            <person name="Bierque E."/>
            <person name="Girault D."/>
            <person name="Soupe-Gilbert M.-E."/>
            <person name="Picardeau M."/>
            <person name="Goarant C."/>
        </authorList>
    </citation>
    <scope>NUCLEOTIDE SEQUENCE [LARGE SCALE GENOMIC DNA]</scope>
    <source>
        <strain evidence="1">ATI7-C-A5</strain>
    </source>
</reference>
<comment type="caution">
    <text evidence="1">The sequence shown here is derived from an EMBL/GenBank/DDBJ whole genome shotgun (WGS) entry which is preliminary data.</text>
</comment>